<keyword evidence="1" id="KW-0812">Transmembrane</keyword>
<name>A0A3E3E4T3_9FIRM</name>
<sequence length="79" mass="9552">MHGMIFEIYKLYLVVFVVGIMIFCVLSMYLIYKSFTINTDVTVTYSKQIKIYNFLKVNFFVMVVIMYLTPYLLSQWQHR</sequence>
<keyword evidence="1" id="KW-0472">Membrane</keyword>
<keyword evidence="1" id="KW-1133">Transmembrane helix</keyword>
<protein>
    <submittedName>
        <fullName evidence="2">Uncharacterized protein</fullName>
    </submittedName>
</protein>
<evidence type="ECO:0000313" key="2">
    <source>
        <dbReference type="EMBL" id="RGD76618.1"/>
    </source>
</evidence>
<evidence type="ECO:0000313" key="3">
    <source>
        <dbReference type="Proteomes" id="UP000261032"/>
    </source>
</evidence>
<accession>A0A3E3E4T3</accession>
<organism evidence="2 3">
    <name type="scientific">Thomasclavelia ramosa</name>
    <dbReference type="NCBI Taxonomy" id="1547"/>
    <lineage>
        <taxon>Bacteria</taxon>
        <taxon>Bacillati</taxon>
        <taxon>Bacillota</taxon>
        <taxon>Erysipelotrichia</taxon>
        <taxon>Erysipelotrichales</taxon>
        <taxon>Coprobacillaceae</taxon>
        <taxon>Thomasclavelia</taxon>
    </lineage>
</organism>
<comment type="caution">
    <text evidence="2">The sequence shown here is derived from an EMBL/GenBank/DDBJ whole genome shotgun (WGS) entry which is preliminary data.</text>
</comment>
<dbReference type="Proteomes" id="UP000261032">
    <property type="component" value="Unassembled WGS sequence"/>
</dbReference>
<gene>
    <name evidence="2" type="ORF">DXB93_18565</name>
</gene>
<feature type="transmembrane region" description="Helical" evidence="1">
    <location>
        <begin position="51"/>
        <end position="73"/>
    </location>
</feature>
<feature type="transmembrane region" description="Helical" evidence="1">
    <location>
        <begin position="12"/>
        <end position="31"/>
    </location>
</feature>
<dbReference type="EMBL" id="QUSL01000067">
    <property type="protein sequence ID" value="RGD76618.1"/>
    <property type="molecule type" value="Genomic_DNA"/>
</dbReference>
<dbReference type="AlphaFoldDB" id="A0A3E3E4T3"/>
<proteinExistence type="predicted"/>
<evidence type="ECO:0000256" key="1">
    <source>
        <dbReference type="SAM" id="Phobius"/>
    </source>
</evidence>
<reference evidence="2 3" key="1">
    <citation type="submission" date="2018-08" db="EMBL/GenBank/DDBJ databases">
        <title>A genome reference for cultivated species of the human gut microbiota.</title>
        <authorList>
            <person name="Zou Y."/>
            <person name="Xue W."/>
            <person name="Luo G."/>
        </authorList>
    </citation>
    <scope>NUCLEOTIDE SEQUENCE [LARGE SCALE GENOMIC DNA]</scope>
    <source>
        <strain evidence="2 3">OM06-4</strain>
    </source>
</reference>